<evidence type="ECO:0000256" key="1">
    <source>
        <dbReference type="ARBA" id="ARBA00006625"/>
    </source>
</evidence>
<name>A0A4R2T9G9_9FIRM</name>
<dbReference type="OrthoDB" id="8617387at2"/>
<evidence type="ECO:0000259" key="4">
    <source>
        <dbReference type="Pfam" id="PF02275"/>
    </source>
</evidence>
<keyword evidence="6" id="KW-1185">Reference proteome</keyword>
<comment type="similarity">
    <text evidence="1">Belongs to the peptidase C59 family.</text>
</comment>
<organism evidence="5 6">
    <name type="scientific">Serpentinicella alkaliphila</name>
    <dbReference type="NCBI Taxonomy" id="1734049"/>
    <lineage>
        <taxon>Bacteria</taxon>
        <taxon>Bacillati</taxon>
        <taxon>Bacillota</taxon>
        <taxon>Clostridia</taxon>
        <taxon>Peptostreptococcales</taxon>
        <taxon>Natronincolaceae</taxon>
        <taxon>Serpentinicella</taxon>
    </lineage>
</organism>
<dbReference type="InterPro" id="IPR052193">
    <property type="entry name" value="Peptidase_C59"/>
</dbReference>
<dbReference type="AlphaFoldDB" id="A0A4R2T9G9"/>
<feature type="domain" description="Choloylglycine hydrolase/NAAA C-terminal" evidence="4">
    <location>
        <begin position="97"/>
        <end position="282"/>
    </location>
</feature>
<dbReference type="PANTHER" id="PTHR35527">
    <property type="entry name" value="CHOLOYLGLYCINE HYDROLASE"/>
    <property type="match status" value="1"/>
</dbReference>
<dbReference type="PANTHER" id="PTHR35527:SF2">
    <property type="entry name" value="HYDROLASE"/>
    <property type="match status" value="1"/>
</dbReference>
<feature type="transmembrane region" description="Helical" evidence="3">
    <location>
        <begin position="12"/>
        <end position="31"/>
    </location>
</feature>
<dbReference type="EMBL" id="SLYC01000040">
    <property type="protein sequence ID" value="TCP98451.1"/>
    <property type="molecule type" value="Genomic_DNA"/>
</dbReference>
<evidence type="ECO:0000256" key="2">
    <source>
        <dbReference type="ARBA" id="ARBA00022801"/>
    </source>
</evidence>
<gene>
    <name evidence="5" type="ORF">EDD79_104033</name>
</gene>
<keyword evidence="3" id="KW-0472">Membrane</keyword>
<reference evidence="5 6" key="1">
    <citation type="submission" date="2019-03" db="EMBL/GenBank/DDBJ databases">
        <title>Genomic Encyclopedia of Type Strains, Phase IV (KMG-IV): sequencing the most valuable type-strain genomes for metagenomic binning, comparative biology and taxonomic classification.</title>
        <authorList>
            <person name="Goeker M."/>
        </authorList>
    </citation>
    <scope>NUCLEOTIDE SEQUENCE [LARGE SCALE GENOMIC DNA]</scope>
    <source>
        <strain evidence="5 6">DSM 100013</strain>
    </source>
</reference>
<comment type="caution">
    <text evidence="5">The sequence shown here is derived from an EMBL/GenBank/DDBJ whole genome shotgun (WGS) entry which is preliminary data.</text>
</comment>
<dbReference type="RefSeq" id="WP_132849357.1">
    <property type="nucleotide sequence ID" value="NZ_SLYC01000040.1"/>
</dbReference>
<keyword evidence="3" id="KW-1133">Transmembrane helix</keyword>
<proteinExistence type="inferred from homology"/>
<dbReference type="InterPro" id="IPR029132">
    <property type="entry name" value="CBAH/NAAA_C"/>
</dbReference>
<protein>
    <submittedName>
        <fullName evidence="5">Linear amide C-N hydrolase (Choloylglycine hydrolase family)</fullName>
    </submittedName>
</protein>
<dbReference type="Proteomes" id="UP000295504">
    <property type="component" value="Unassembled WGS sequence"/>
</dbReference>
<keyword evidence="2 5" id="KW-0378">Hydrolase</keyword>
<dbReference type="InterPro" id="IPR029055">
    <property type="entry name" value="Ntn_hydrolases_N"/>
</dbReference>
<evidence type="ECO:0000256" key="3">
    <source>
        <dbReference type="SAM" id="Phobius"/>
    </source>
</evidence>
<accession>A0A4R2T9G9</accession>
<sequence length="352" mass="40328">MYLKSLELIKRIFITIIGVILLTVIFLLVFFRNELYTLKSLEIINGHPLYGMTYRGDYHFNEFLEVGAKNDMELEKFLRNRLVRGRKLNLNIPSVSCTAFTAINEYGEQIYGRNFDYRYAPTLLLKTNPSNGYASISMVNLAFAGYTKDNLPKRYSLGTIPVLSAPYLPFDGMNECGVAISVLAVPDAQPPKDTDKIYLNTTTAIRLVLDKASNVNEAMGLLEKYNYYFTSDIDVHYLLSDASGKTVIASFEDNKVKFYETYSNYQIASNFSFRDLNIHDYNNDCNRYSTAFNKLSKNNGVLTEYEAIKLLEDIIIDGKTQWSVLYNQITGKVIVYMNMNFDNPYIFSLDML</sequence>
<dbReference type="SUPFAM" id="SSF56235">
    <property type="entry name" value="N-terminal nucleophile aminohydrolases (Ntn hydrolases)"/>
    <property type="match status" value="1"/>
</dbReference>
<evidence type="ECO:0000313" key="5">
    <source>
        <dbReference type="EMBL" id="TCP98451.1"/>
    </source>
</evidence>
<evidence type="ECO:0000313" key="6">
    <source>
        <dbReference type="Proteomes" id="UP000295504"/>
    </source>
</evidence>
<dbReference type="Pfam" id="PF02275">
    <property type="entry name" value="CBAH"/>
    <property type="match status" value="1"/>
</dbReference>
<dbReference type="Gene3D" id="3.60.60.10">
    <property type="entry name" value="Penicillin V Acylase, Chain A"/>
    <property type="match status" value="1"/>
</dbReference>
<dbReference type="GO" id="GO:0016787">
    <property type="term" value="F:hydrolase activity"/>
    <property type="evidence" value="ECO:0007669"/>
    <property type="project" value="UniProtKB-KW"/>
</dbReference>
<keyword evidence="3" id="KW-0812">Transmembrane</keyword>